<dbReference type="Proteomes" id="UP000014197">
    <property type="component" value="Unassembled WGS sequence"/>
</dbReference>
<evidence type="ECO:0008006" key="5">
    <source>
        <dbReference type="Google" id="ProtNLM"/>
    </source>
</evidence>
<dbReference type="AlphaFoldDB" id="R2SNX2"/>
<evidence type="ECO:0000313" key="4">
    <source>
        <dbReference type="Proteomes" id="UP000014197"/>
    </source>
</evidence>
<dbReference type="Proteomes" id="UP000013858">
    <property type="component" value="Unassembled WGS sequence"/>
</dbReference>
<organism evidence="1 3">
    <name type="scientific">Enterococcus haemoperoxidus ATCC BAA-382</name>
    <dbReference type="NCBI Taxonomy" id="1158608"/>
    <lineage>
        <taxon>Bacteria</taxon>
        <taxon>Bacillati</taxon>
        <taxon>Bacillota</taxon>
        <taxon>Bacilli</taxon>
        <taxon>Lactobacillales</taxon>
        <taxon>Enterococcaceae</taxon>
        <taxon>Enterococcus</taxon>
    </lineage>
</organism>
<reference evidence="2 4" key="2">
    <citation type="submission" date="2013-03" db="EMBL/GenBank/DDBJ databases">
        <title>The Genome Sequence of Enterococcus haemoperoxidus BAA-382 (PacBio/Illumina hybrid assembly).</title>
        <authorList>
            <consortium name="The Broad Institute Genomics Platform"/>
            <consortium name="The Broad Institute Genome Sequencing Center for Infectious Disease"/>
            <person name="Earl A."/>
            <person name="Russ C."/>
            <person name="Gilmore M."/>
            <person name="Surin D."/>
            <person name="Walker B."/>
            <person name="Young S."/>
            <person name="Zeng Q."/>
            <person name="Gargeya S."/>
            <person name="Fitzgerald M."/>
            <person name="Haas B."/>
            <person name="Abouelleil A."/>
            <person name="Allen A.W."/>
            <person name="Alvarado L."/>
            <person name="Arachchi H.M."/>
            <person name="Berlin A.M."/>
            <person name="Chapman S.B."/>
            <person name="Gainer-Dewar J."/>
            <person name="Goldberg J."/>
            <person name="Griggs A."/>
            <person name="Gujja S."/>
            <person name="Hansen M."/>
            <person name="Howarth C."/>
            <person name="Imamovic A."/>
            <person name="Ireland A."/>
            <person name="Larimer J."/>
            <person name="McCowan C."/>
            <person name="Murphy C."/>
            <person name="Pearson M."/>
            <person name="Poon T.W."/>
            <person name="Priest M."/>
            <person name="Roberts A."/>
            <person name="Saif S."/>
            <person name="Shea T."/>
            <person name="Sisk P."/>
            <person name="Sykes S."/>
            <person name="Wortman J."/>
            <person name="Nusbaum C."/>
            <person name="Birren B."/>
        </authorList>
    </citation>
    <scope>NUCLEOTIDE SEQUENCE [LARGE SCALE GENOMIC DNA]</scope>
    <source>
        <strain evidence="2 4">ATCC BAA-382</strain>
    </source>
</reference>
<dbReference type="EMBL" id="AJAR01000021">
    <property type="protein sequence ID" value="EOH94546.1"/>
    <property type="molecule type" value="Genomic_DNA"/>
</dbReference>
<evidence type="ECO:0000313" key="3">
    <source>
        <dbReference type="Proteomes" id="UP000013858"/>
    </source>
</evidence>
<reference evidence="1 3" key="1">
    <citation type="submission" date="2013-02" db="EMBL/GenBank/DDBJ databases">
        <title>The Genome Sequence of Enterococcus haemoperoxidus BAA-382.</title>
        <authorList>
            <consortium name="The Broad Institute Genome Sequencing Platform"/>
            <consortium name="The Broad Institute Genome Sequencing Center for Infectious Disease"/>
            <person name="Earl A.M."/>
            <person name="Gilmore M.S."/>
            <person name="Lebreton F."/>
            <person name="Walker B."/>
            <person name="Young S.K."/>
            <person name="Zeng Q."/>
            <person name="Gargeya S."/>
            <person name="Fitzgerald M."/>
            <person name="Haas B."/>
            <person name="Abouelleil A."/>
            <person name="Alvarado L."/>
            <person name="Arachchi H.M."/>
            <person name="Berlin A.M."/>
            <person name="Chapman S.B."/>
            <person name="Dewar J."/>
            <person name="Goldberg J."/>
            <person name="Griggs A."/>
            <person name="Gujja S."/>
            <person name="Hansen M."/>
            <person name="Howarth C."/>
            <person name="Imamovic A."/>
            <person name="Larimer J."/>
            <person name="McCowan C."/>
            <person name="Murphy C."/>
            <person name="Neiman D."/>
            <person name="Pearson M."/>
            <person name="Priest M."/>
            <person name="Roberts A."/>
            <person name="Saif S."/>
            <person name="Shea T."/>
            <person name="Sisk P."/>
            <person name="Sykes S."/>
            <person name="Wortman J."/>
            <person name="Nusbaum C."/>
            <person name="Birren B."/>
        </authorList>
    </citation>
    <scope>NUCLEOTIDE SEQUENCE [LARGE SCALE GENOMIC DNA]</scope>
    <source>
        <strain evidence="1 3">ATCC BAA-382</strain>
    </source>
</reference>
<gene>
    <name evidence="2" type="ORF">I583_03237</name>
    <name evidence="1" type="ORF">UAW_02272</name>
</gene>
<dbReference type="STRING" id="155618.RV06_GL000878"/>
<keyword evidence="4" id="KW-1185">Reference proteome</keyword>
<dbReference type="PATRIC" id="fig|1158608.3.peg.2238"/>
<evidence type="ECO:0000313" key="1">
    <source>
        <dbReference type="EMBL" id="EOH94546.1"/>
    </source>
</evidence>
<dbReference type="eggNOG" id="ENOG502Z84Q">
    <property type="taxonomic scope" value="Bacteria"/>
</dbReference>
<sequence>MRTYQSLSGTRNFISEIQNQSWKGAVHSTFNRTINIICDSGELYTIAAEELDNAPNTLRVTDFFYNRPQIRIKTPVYSQKGLLMIGETAAIESQSASEWYYPEIEFPKKSEYSRIEKRLAQLNQWLIQLENTGGYLLNKTQATTYEKTIHVMLWQESEQLLVYLKEKQLFQAMRQLNRVIGLGPGLTPSGDDFLVGLALIFTTVNYPYHSFKQWLFNSRNELKKRTNIISFSTLDWAIKGIARERIGCFLKELFYGESEAVLKEKMFAVLAIGSTSGGDILAGMLAGIKLTLESVK</sequence>
<dbReference type="OrthoDB" id="4933449at2"/>
<protein>
    <recommendedName>
        <fullName evidence="5">DUF2877 domain-containing protein</fullName>
    </recommendedName>
</protein>
<dbReference type="RefSeq" id="WP_010762463.1">
    <property type="nucleotide sequence ID" value="NZ_KB946316.1"/>
</dbReference>
<dbReference type="InterPro" id="IPR021530">
    <property type="entry name" value="AllH-like"/>
</dbReference>
<comment type="caution">
    <text evidence="1">The sequence shown here is derived from an EMBL/GenBank/DDBJ whole genome shotgun (WGS) entry which is preliminary data.</text>
</comment>
<evidence type="ECO:0000313" key="2">
    <source>
        <dbReference type="EMBL" id="EOT60591.1"/>
    </source>
</evidence>
<dbReference type="Pfam" id="PF11392">
    <property type="entry name" value="AllH"/>
    <property type="match status" value="1"/>
</dbReference>
<name>R2SNX2_9ENTE</name>
<dbReference type="EMBL" id="ASVY01000003">
    <property type="protein sequence ID" value="EOT60591.1"/>
    <property type="molecule type" value="Genomic_DNA"/>
</dbReference>
<accession>R2SNX2</accession>
<proteinExistence type="predicted"/>